<protein>
    <submittedName>
        <fullName evidence="2">Uncharacterized protein</fullName>
    </submittedName>
</protein>
<proteinExistence type="predicted"/>
<dbReference type="RefSeq" id="WP_153757758.1">
    <property type="nucleotide sequence ID" value="NZ_CP045851.1"/>
</dbReference>
<evidence type="ECO:0000313" key="3">
    <source>
        <dbReference type="Proteomes" id="UP000334019"/>
    </source>
</evidence>
<organism evidence="2 3">
    <name type="scientific">Actinomarinicola tropica</name>
    <dbReference type="NCBI Taxonomy" id="2789776"/>
    <lineage>
        <taxon>Bacteria</taxon>
        <taxon>Bacillati</taxon>
        <taxon>Actinomycetota</taxon>
        <taxon>Acidimicrobiia</taxon>
        <taxon>Acidimicrobiales</taxon>
        <taxon>Iamiaceae</taxon>
        <taxon>Actinomarinicola</taxon>
    </lineage>
</organism>
<name>A0A5Q2RFS4_9ACTN</name>
<sequence>MDTTVPAAPTVAHPPRSDADRAMRRLLRLPVDGPKTSILGAEGAFQKSIAISAARCLFTYVLLPVLRPLVDLSGGVGPVLGLLVGAVSMVAIAFSVRRFFAADHKYRWHYTVVGGGIFVLLVWQSVLDVQALLA</sequence>
<dbReference type="AlphaFoldDB" id="A0A5Q2RFS4"/>
<dbReference type="EMBL" id="CP045851">
    <property type="protein sequence ID" value="QGG93652.1"/>
    <property type="molecule type" value="Genomic_DNA"/>
</dbReference>
<feature type="transmembrane region" description="Helical" evidence="1">
    <location>
        <begin position="108"/>
        <end position="126"/>
    </location>
</feature>
<evidence type="ECO:0000313" key="2">
    <source>
        <dbReference type="EMBL" id="QGG93652.1"/>
    </source>
</evidence>
<gene>
    <name evidence="2" type="ORF">GH723_00175</name>
</gene>
<dbReference type="KEGG" id="atq:GH723_00175"/>
<dbReference type="Proteomes" id="UP000334019">
    <property type="component" value="Chromosome"/>
</dbReference>
<keyword evidence="1" id="KW-0812">Transmembrane</keyword>
<evidence type="ECO:0000256" key="1">
    <source>
        <dbReference type="SAM" id="Phobius"/>
    </source>
</evidence>
<keyword evidence="1" id="KW-0472">Membrane</keyword>
<keyword evidence="1" id="KW-1133">Transmembrane helix</keyword>
<feature type="transmembrane region" description="Helical" evidence="1">
    <location>
        <begin position="76"/>
        <end position="96"/>
    </location>
</feature>
<accession>A0A5Q2RFS4</accession>
<keyword evidence="3" id="KW-1185">Reference proteome</keyword>
<reference evidence="2 3" key="1">
    <citation type="submission" date="2019-11" db="EMBL/GenBank/DDBJ databases">
        <authorList>
            <person name="He Y."/>
        </authorList>
    </citation>
    <scope>NUCLEOTIDE SEQUENCE [LARGE SCALE GENOMIC DNA]</scope>
    <source>
        <strain evidence="2 3">SCSIO 58843</strain>
    </source>
</reference>